<evidence type="ECO:0008006" key="2">
    <source>
        <dbReference type="Google" id="ProtNLM"/>
    </source>
</evidence>
<comment type="caution">
    <text evidence="1">The sequence shown here is derived from an EMBL/GenBank/DDBJ whole genome shotgun (WGS) entry which is preliminary data.</text>
</comment>
<name>A0A644VNA6_9ZZZZ</name>
<reference evidence="1" key="1">
    <citation type="submission" date="2019-08" db="EMBL/GenBank/DDBJ databases">
        <authorList>
            <person name="Kucharzyk K."/>
            <person name="Murdoch R.W."/>
            <person name="Higgins S."/>
            <person name="Loffler F."/>
        </authorList>
    </citation>
    <scope>NUCLEOTIDE SEQUENCE</scope>
</reference>
<evidence type="ECO:0000313" key="1">
    <source>
        <dbReference type="EMBL" id="MPL92042.1"/>
    </source>
</evidence>
<protein>
    <recommendedName>
        <fullName evidence="2">DNA-directed DNA polymerase family A palm domain-containing protein</fullName>
    </recommendedName>
</protein>
<organism evidence="1">
    <name type="scientific">bioreactor metagenome</name>
    <dbReference type="NCBI Taxonomy" id="1076179"/>
    <lineage>
        <taxon>unclassified sequences</taxon>
        <taxon>metagenomes</taxon>
        <taxon>ecological metagenomes</taxon>
    </lineage>
</organism>
<gene>
    <name evidence="1" type="ORF">SDC9_38133</name>
</gene>
<dbReference type="EMBL" id="VSSQ01000346">
    <property type="protein sequence ID" value="MPL92042.1"/>
    <property type="molecule type" value="Genomic_DNA"/>
</dbReference>
<dbReference type="AlphaFoldDB" id="A0A644VNA6"/>
<sequence length="425" mass="49647">MKKRRLKTAQRWKQKVMANAIKQQKERRQNPAWLNDCLPFSHSLTVLPESHFLLTDLFNEIVGKNNRKRHQKWQDFLILLSNLALAKRKPVSISLHRNDWKKSKSTKASYYTISLVTSLHERGLIEMKKGYRGKNKKESRMTRIWATEKLLSYMPRLPNFIIDVPIELVELRDGEGKLLDYKDTRETDRIRRVLERANSVNEKAIFEHGQDKLYPALYAVFKEKFTWYGRLHTRGYRHYQGLNGEERSEITINGKPVVELDFSGLHPHLLYAKEGIQYDADPYSVVDSRPEVRSFLKIILLSQLNAKDAVTAERAANKWLLDNREERLVLSRLGITRARPLIEAFREAHKPISSYFCTGKDTGLRIMNLDSKIALEVVNHFAKKGIPILPVHDSFIVQEQYREELREIMQTAYSKWTGGFSCPIK</sequence>
<accession>A0A644VNA6</accession>
<proteinExistence type="predicted"/>